<name>A0A9W9JMM1_9EURO</name>
<evidence type="ECO:0000313" key="3">
    <source>
        <dbReference type="Proteomes" id="UP001150879"/>
    </source>
</evidence>
<evidence type="ECO:0000313" key="2">
    <source>
        <dbReference type="EMBL" id="KAJ5199758.1"/>
    </source>
</evidence>
<proteinExistence type="predicted"/>
<accession>A0A9W9JMM1</accession>
<feature type="chain" id="PRO_5040862615" evidence="1">
    <location>
        <begin position="21"/>
        <end position="594"/>
    </location>
</feature>
<organism evidence="2 3">
    <name type="scientific">Penicillium cf. griseofulvum</name>
    <dbReference type="NCBI Taxonomy" id="2972120"/>
    <lineage>
        <taxon>Eukaryota</taxon>
        <taxon>Fungi</taxon>
        <taxon>Dikarya</taxon>
        <taxon>Ascomycota</taxon>
        <taxon>Pezizomycotina</taxon>
        <taxon>Eurotiomycetes</taxon>
        <taxon>Eurotiomycetidae</taxon>
        <taxon>Eurotiales</taxon>
        <taxon>Aspergillaceae</taxon>
        <taxon>Penicillium</taxon>
    </lineage>
</organism>
<protein>
    <submittedName>
        <fullName evidence="2">Uncharacterized protein</fullName>
    </submittedName>
</protein>
<dbReference type="EMBL" id="JAPQKP010000003">
    <property type="protein sequence ID" value="KAJ5199758.1"/>
    <property type="molecule type" value="Genomic_DNA"/>
</dbReference>
<sequence>MRVRVLGLGVLANLAISVRAFAVGRNSLQVRGPVASTSAPPLSSPTGDAWKTMQCSQIHGSPADQWQQAGAKSAWDTTIAAWKVTPGANSFPLFVSNHTDGPDGMRCSDMSSENRCAQPVQCEDAIPAVAMILNGFTGIHQLHASVFQAIGLAQASVTNNVGTFTSAFAPQRKDNSANIRMIIDAAMLVVSFGTSILYNVVLQSAVNIIGKAIAQDMTGTILATAVTYYKTNMKGALEGLAEQNTIDTFVGKTMDEWKKAETSYLSSIFAGGDPSAIDALYATINNGTIAAAMDRLDLARTSIDVEKILYGQMISYAWTVSGDRVRPFIWRSSEYCDETTMPLSKGRFVESTSFSKIYVCHNNRMHLLLNAHQHKGTGFSSETLPGGDHNTLNGVDYGGITIDDIVISSVDGWSKNNYQNGYPKADVDSVVASFGGDNAPSVRSPGFFNLPICLNSNAAEDNIRYGWNKESPYWPCENPEGYTSTGTDIRVRKGCVLFNDAKRCQTWGGPYNVADQNTPNSTVTIYAMFKGTSEKLVDKEVPGCKLVGSWPRDWPEMHFSEDNCLEDENGYYRQCCSEDTKTTDLVNNPYGPSW</sequence>
<keyword evidence="1" id="KW-0732">Signal</keyword>
<reference evidence="2" key="2">
    <citation type="journal article" date="2023" name="IMA Fungus">
        <title>Comparative genomic study of the Penicillium genus elucidates a diverse pangenome and 15 lateral gene transfer events.</title>
        <authorList>
            <person name="Petersen C."/>
            <person name="Sorensen T."/>
            <person name="Nielsen M.R."/>
            <person name="Sondergaard T.E."/>
            <person name="Sorensen J.L."/>
            <person name="Fitzpatrick D.A."/>
            <person name="Frisvad J.C."/>
            <person name="Nielsen K.L."/>
        </authorList>
    </citation>
    <scope>NUCLEOTIDE SEQUENCE</scope>
    <source>
        <strain evidence="2">IBT 16849</strain>
    </source>
</reference>
<comment type="caution">
    <text evidence="2">The sequence shown here is derived from an EMBL/GenBank/DDBJ whole genome shotgun (WGS) entry which is preliminary data.</text>
</comment>
<keyword evidence="3" id="KW-1185">Reference proteome</keyword>
<feature type="signal peptide" evidence="1">
    <location>
        <begin position="1"/>
        <end position="20"/>
    </location>
</feature>
<dbReference type="AlphaFoldDB" id="A0A9W9JMM1"/>
<gene>
    <name evidence="2" type="ORF">N7472_004962</name>
</gene>
<reference evidence="2" key="1">
    <citation type="submission" date="2022-11" db="EMBL/GenBank/DDBJ databases">
        <authorList>
            <person name="Petersen C."/>
        </authorList>
    </citation>
    <scope>NUCLEOTIDE SEQUENCE</scope>
    <source>
        <strain evidence="2">IBT 16849</strain>
    </source>
</reference>
<dbReference type="Proteomes" id="UP001150879">
    <property type="component" value="Unassembled WGS sequence"/>
</dbReference>
<evidence type="ECO:0000256" key="1">
    <source>
        <dbReference type="SAM" id="SignalP"/>
    </source>
</evidence>